<sequence length="132" mass="15440">MYKTIIEPRISETDGVGHINNTTVPVWFEAGRNKVFKLFTPEHTFENWKLILLKMNVEYLSQIYFGMNVEVRNWVKRVGNTSFELYEEIHQDGHLCAKGTVIYVNFNFQTQSSEPIPPSIRGELEKHLYEGD</sequence>
<dbReference type="InterPro" id="IPR050563">
    <property type="entry name" value="4-hydroxybenzoyl-CoA_TE"/>
</dbReference>
<evidence type="ECO:0000256" key="2">
    <source>
        <dbReference type="ARBA" id="ARBA00022801"/>
    </source>
</evidence>
<evidence type="ECO:0000313" key="3">
    <source>
        <dbReference type="EMBL" id="PWW31458.1"/>
    </source>
</evidence>
<dbReference type="PANTHER" id="PTHR31793:SF27">
    <property type="entry name" value="NOVEL THIOESTERASE SUPERFAMILY DOMAIN AND SAPOSIN A-TYPE DOMAIN CONTAINING PROTEIN (0610012H03RIK)"/>
    <property type="match status" value="1"/>
</dbReference>
<dbReference type="GO" id="GO:0047617">
    <property type="term" value="F:fatty acyl-CoA hydrolase activity"/>
    <property type="evidence" value="ECO:0007669"/>
    <property type="project" value="TreeGrafter"/>
</dbReference>
<dbReference type="RefSeq" id="WP_110063988.1">
    <property type="nucleotide sequence ID" value="NZ_QGTW01000002.1"/>
</dbReference>
<dbReference type="Pfam" id="PF13279">
    <property type="entry name" value="4HBT_2"/>
    <property type="match status" value="1"/>
</dbReference>
<keyword evidence="2 3" id="KW-0378">Hydrolase</keyword>
<dbReference type="PANTHER" id="PTHR31793">
    <property type="entry name" value="4-HYDROXYBENZOYL-COA THIOESTERASE FAMILY MEMBER"/>
    <property type="match status" value="1"/>
</dbReference>
<comment type="caution">
    <text evidence="3">The sequence shown here is derived from an EMBL/GenBank/DDBJ whole genome shotgun (WGS) entry which is preliminary data.</text>
</comment>
<dbReference type="OrthoDB" id="9799036at2"/>
<proteinExistence type="inferred from homology"/>
<protein>
    <submittedName>
        <fullName evidence="3">Acyl-CoA thioester hydrolase</fullName>
    </submittedName>
</protein>
<evidence type="ECO:0000256" key="1">
    <source>
        <dbReference type="ARBA" id="ARBA00005953"/>
    </source>
</evidence>
<comment type="similarity">
    <text evidence="1">Belongs to the 4-hydroxybenzoyl-CoA thioesterase family.</text>
</comment>
<evidence type="ECO:0000313" key="4">
    <source>
        <dbReference type="Proteomes" id="UP000247150"/>
    </source>
</evidence>
<accession>A0A2V3A4C9</accession>
<dbReference type="EMBL" id="QGTW01000002">
    <property type="protein sequence ID" value="PWW31458.1"/>
    <property type="molecule type" value="Genomic_DNA"/>
</dbReference>
<dbReference type="CDD" id="cd00586">
    <property type="entry name" value="4HBT"/>
    <property type="match status" value="1"/>
</dbReference>
<name>A0A2V3A4C9_9BACI</name>
<reference evidence="3 4" key="1">
    <citation type="submission" date="2018-05" db="EMBL/GenBank/DDBJ databases">
        <title>Freshwater and sediment microbial communities from various areas in North America, analyzing microbe dynamics in response to fracking.</title>
        <authorList>
            <person name="Lamendella R."/>
        </authorList>
    </citation>
    <scope>NUCLEOTIDE SEQUENCE [LARGE SCALE GENOMIC DNA]</scope>
    <source>
        <strain evidence="3 4">15_TX</strain>
    </source>
</reference>
<dbReference type="InterPro" id="IPR029069">
    <property type="entry name" value="HotDog_dom_sf"/>
</dbReference>
<dbReference type="AlphaFoldDB" id="A0A2V3A4C9"/>
<organism evidence="3 4">
    <name type="scientific">Cytobacillus oceanisediminis</name>
    <dbReference type="NCBI Taxonomy" id="665099"/>
    <lineage>
        <taxon>Bacteria</taxon>
        <taxon>Bacillati</taxon>
        <taxon>Bacillota</taxon>
        <taxon>Bacilli</taxon>
        <taxon>Bacillales</taxon>
        <taxon>Bacillaceae</taxon>
        <taxon>Cytobacillus</taxon>
    </lineage>
</organism>
<dbReference type="Proteomes" id="UP000247150">
    <property type="component" value="Unassembled WGS sequence"/>
</dbReference>
<dbReference type="Gene3D" id="3.10.129.10">
    <property type="entry name" value="Hotdog Thioesterase"/>
    <property type="match status" value="1"/>
</dbReference>
<gene>
    <name evidence="3" type="ORF">DFO73_102457</name>
</gene>
<dbReference type="SUPFAM" id="SSF54637">
    <property type="entry name" value="Thioesterase/thiol ester dehydrase-isomerase"/>
    <property type="match status" value="1"/>
</dbReference>